<comment type="caution">
    <text evidence="8">The sequence shown here is derived from an EMBL/GenBank/DDBJ whole genome shotgun (WGS) entry which is preliminary data.</text>
</comment>
<dbReference type="PANTHER" id="PTHR33545:SF5">
    <property type="entry name" value="UPF0750 MEMBRANE PROTEIN YITT"/>
    <property type="match status" value="1"/>
</dbReference>
<reference evidence="8 9" key="1">
    <citation type="submission" date="2022-08" db="EMBL/GenBank/DDBJ databases">
        <title>Paenibacillus endoradicis sp. nov., Paenibacillus radicibacter sp. nov and Paenibacillus pararadicis sp. nov., three cold-adapted plant growth-promoting bacteria isolated from root of Larix gmelinii in Great Khingan.</title>
        <authorList>
            <person name="Xue H."/>
        </authorList>
    </citation>
    <scope>NUCLEOTIDE SEQUENCE [LARGE SCALE GENOMIC DNA]</scope>
    <source>
        <strain evidence="8 9">N5-1-1-5</strain>
    </source>
</reference>
<dbReference type="InterPro" id="IPR003740">
    <property type="entry name" value="YitT"/>
</dbReference>
<evidence type="ECO:0000256" key="2">
    <source>
        <dbReference type="ARBA" id="ARBA00022475"/>
    </source>
</evidence>
<dbReference type="RefSeq" id="WP_258212694.1">
    <property type="nucleotide sequence ID" value="NZ_JANQBD010000004.1"/>
</dbReference>
<evidence type="ECO:0000313" key="9">
    <source>
        <dbReference type="Proteomes" id="UP001300012"/>
    </source>
</evidence>
<keyword evidence="9" id="KW-1185">Reference proteome</keyword>
<feature type="transmembrane region" description="Helical" evidence="6">
    <location>
        <begin position="7"/>
        <end position="30"/>
    </location>
</feature>
<dbReference type="EMBL" id="JANQBD010000004">
    <property type="protein sequence ID" value="MCR8631099.1"/>
    <property type="molecule type" value="Genomic_DNA"/>
</dbReference>
<evidence type="ECO:0000256" key="3">
    <source>
        <dbReference type="ARBA" id="ARBA00022692"/>
    </source>
</evidence>
<dbReference type="InterPro" id="IPR015867">
    <property type="entry name" value="N-reg_PII/ATP_PRibTrfase_C"/>
</dbReference>
<proteinExistence type="predicted"/>
<feature type="transmembrane region" description="Helical" evidence="6">
    <location>
        <begin position="146"/>
        <end position="166"/>
    </location>
</feature>
<comment type="subcellular location">
    <subcellularLocation>
        <location evidence="1">Cell membrane</location>
        <topology evidence="1">Multi-pass membrane protein</topology>
    </subcellularLocation>
</comment>
<dbReference type="InterPro" id="IPR019264">
    <property type="entry name" value="DUF2179"/>
</dbReference>
<evidence type="ECO:0000256" key="4">
    <source>
        <dbReference type="ARBA" id="ARBA00022989"/>
    </source>
</evidence>
<dbReference type="PIRSF" id="PIRSF006483">
    <property type="entry name" value="Membrane_protein_YitT"/>
    <property type="match status" value="1"/>
</dbReference>
<name>A0ABT1YD24_9BACL</name>
<keyword evidence="5 6" id="KW-0472">Membrane</keyword>
<sequence length="277" mass="30472">MSLLFRIWIVPLLSIIIGSALIAVAFNLFLVPQQLLSGGLSGISMIVSYFTGWNISIVFLLSNLPVVLFGLIRIGRKFIILSVVSVIMTSWFLRLVPTYVVAQDSMLAAVTGGVLIGIATGIAMRAGGSTGGFDIIGSILTQRRDFPLGTVLFILNGVVIVALGYYKNDWDLALNSMLSIFITGKIIDTIHTRHLKVTVYIITQSKDALLERLMLLQRGVTILTTEGAYTKKEQHMLMTVTTRYDLVSLQNMIKATDPDAFVNIVETIAIMGQFRRN</sequence>
<accession>A0ABT1YD24</accession>
<keyword evidence="2" id="KW-1003">Cell membrane</keyword>
<dbReference type="Proteomes" id="UP001300012">
    <property type="component" value="Unassembled WGS sequence"/>
</dbReference>
<dbReference type="CDD" id="cd16380">
    <property type="entry name" value="YitT_C"/>
    <property type="match status" value="1"/>
</dbReference>
<keyword evidence="4 6" id="KW-1133">Transmembrane helix</keyword>
<dbReference type="InterPro" id="IPR051461">
    <property type="entry name" value="UPF0750_membrane"/>
</dbReference>
<evidence type="ECO:0000256" key="1">
    <source>
        <dbReference type="ARBA" id="ARBA00004651"/>
    </source>
</evidence>
<gene>
    <name evidence="8" type="ORF">NV381_07775</name>
</gene>
<dbReference type="Pfam" id="PF10035">
    <property type="entry name" value="DUF2179"/>
    <property type="match status" value="1"/>
</dbReference>
<dbReference type="Pfam" id="PF02588">
    <property type="entry name" value="YitT_membrane"/>
    <property type="match status" value="1"/>
</dbReference>
<feature type="transmembrane region" description="Helical" evidence="6">
    <location>
        <begin position="78"/>
        <end position="100"/>
    </location>
</feature>
<evidence type="ECO:0000256" key="5">
    <source>
        <dbReference type="ARBA" id="ARBA00023136"/>
    </source>
</evidence>
<dbReference type="PANTHER" id="PTHR33545">
    <property type="entry name" value="UPF0750 MEMBRANE PROTEIN YITT-RELATED"/>
    <property type="match status" value="1"/>
</dbReference>
<evidence type="ECO:0000256" key="6">
    <source>
        <dbReference type="SAM" id="Phobius"/>
    </source>
</evidence>
<feature type="transmembrane region" description="Helical" evidence="6">
    <location>
        <begin position="50"/>
        <end position="71"/>
    </location>
</feature>
<evidence type="ECO:0000259" key="7">
    <source>
        <dbReference type="Pfam" id="PF10035"/>
    </source>
</evidence>
<feature type="domain" description="DUF2179" evidence="7">
    <location>
        <begin position="218"/>
        <end position="272"/>
    </location>
</feature>
<keyword evidence="3 6" id="KW-0812">Transmembrane</keyword>
<dbReference type="Gene3D" id="3.30.70.120">
    <property type="match status" value="1"/>
</dbReference>
<protein>
    <submittedName>
        <fullName evidence="8">YitT family protein</fullName>
    </submittedName>
</protein>
<organism evidence="8 9">
    <name type="scientific">Paenibacillus radicis</name>
    <name type="common">ex Xue et al. 2023</name>
    <dbReference type="NCBI Taxonomy" id="2972489"/>
    <lineage>
        <taxon>Bacteria</taxon>
        <taxon>Bacillati</taxon>
        <taxon>Bacillota</taxon>
        <taxon>Bacilli</taxon>
        <taxon>Bacillales</taxon>
        <taxon>Paenibacillaceae</taxon>
        <taxon>Paenibacillus</taxon>
    </lineage>
</organism>
<feature type="transmembrane region" description="Helical" evidence="6">
    <location>
        <begin position="106"/>
        <end position="126"/>
    </location>
</feature>
<evidence type="ECO:0000313" key="8">
    <source>
        <dbReference type="EMBL" id="MCR8631099.1"/>
    </source>
</evidence>